<organism evidence="2 3">
    <name type="scientific">Kibdelosporangium aridum</name>
    <dbReference type="NCBI Taxonomy" id="2030"/>
    <lineage>
        <taxon>Bacteria</taxon>
        <taxon>Bacillati</taxon>
        <taxon>Actinomycetota</taxon>
        <taxon>Actinomycetes</taxon>
        <taxon>Pseudonocardiales</taxon>
        <taxon>Pseudonocardiaceae</taxon>
        <taxon>Kibdelosporangium</taxon>
    </lineage>
</organism>
<dbReference type="OrthoDB" id="3632864at2"/>
<sequence length="121" mass="13082">MPADATDHRTLAAFCASLPELTRQAAGEGWQPELDEACEQLRAQQRPADEVLSELWAMLGIAQTTRGEGGLVRPLGRPAAPPPQGGYRCPQDRCARVADRRPGGPIPQCALFKQSCRFVTA</sequence>
<evidence type="ECO:0000256" key="1">
    <source>
        <dbReference type="SAM" id="MobiDB-lite"/>
    </source>
</evidence>
<accession>A0A428Z6C7</accession>
<comment type="caution">
    <text evidence="2">The sequence shown here is derived from an EMBL/GenBank/DDBJ whole genome shotgun (WGS) entry which is preliminary data.</text>
</comment>
<dbReference type="EMBL" id="QHKI01000021">
    <property type="protein sequence ID" value="RSM82746.1"/>
    <property type="molecule type" value="Genomic_DNA"/>
</dbReference>
<protein>
    <submittedName>
        <fullName evidence="2">Uncharacterized protein</fullName>
    </submittedName>
</protein>
<proteinExistence type="predicted"/>
<name>A0A428Z6C7_KIBAR</name>
<dbReference type="AlphaFoldDB" id="A0A428Z6C7"/>
<evidence type="ECO:0000313" key="3">
    <source>
        <dbReference type="Proteomes" id="UP000287547"/>
    </source>
</evidence>
<reference evidence="2 3" key="1">
    <citation type="submission" date="2018-05" db="EMBL/GenBank/DDBJ databases">
        <title>Evolution of GPA BGCs.</title>
        <authorList>
            <person name="Waglechner N."/>
            <person name="Wright G.D."/>
        </authorList>
    </citation>
    <scope>NUCLEOTIDE SEQUENCE [LARGE SCALE GENOMIC DNA]</scope>
    <source>
        <strain evidence="2 3">A82846</strain>
    </source>
</reference>
<dbReference type="Proteomes" id="UP000287547">
    <property type="component" value="Unassembled WGS sequence"/>
</dbReference>
<dbReference type="RefSeq" id="WP_037268350.1">
    <property type="nucleotide sequence ID" value="NZ_QHKI01000021.1"/>
</dbReference>
<evidence type="ECO:0000313" key="2">
    <source>
        <dbReference type="EMBL" id="RSM82746.1"/>
    </source>
</evidence>
<gene>
    <name evidence="2" type="ORF">DMH04_24280</name>
</gene>
<feature type="region of interest" description="Disordered" evidence="1">
    <location>
        <begin position="68"/>
        <end position="89"/>
    </location>
</feature>